<dbReference type="InterPro" id="IPR004638">
    <property type="entry name" value="EmrB-like"/>
</dbReference>
<dbReference type="AlphaFoldDB" id="A0A427T2L5"/>
<reference evidence="9 10" key="1">
    <citation type="submission" date="2018-12" db="EMBL/GenBank/DDBJ databases">
        <title>Amycolatopsis eburnea sp. nov. actinomycete associate with arbuscular mycorrhiza fungal spore.</title>
        <authorList>
            <person name="Lumyong S."/>
            <person name="Chaiya L."/>
        </authorList>
    </citation>
    <scope>NUCLEOTIDE SEQUENCE [LARGE SCALE GENOMIC DNA]</scope>
    <source>
        <strain evidence="9 10">GLM-1</strain>
    </source>
</reference>
<evidence type="ECO:0000256" key="6">
    <source>
        <dbReference type="ARBA" id="ARBA00023136"/>
    </source>
</evidence>
<name>A0A427T2L5_9PSEU</name>
<dbReference type="InterPro" id="IPR036259">
    <property type="entry name" value="MFS_trans_sf"/>
</dbReference>
<feature type="transmembrane region" description="Helical" evidence="7">
    <location>
        <begin position="404"/>
        <end position="422"/>
    </location>
</feature>
<keyword evidence="2" id="KW-0813">Transport</keyword>
<feature type="transmembrane region" description="Helical" evidence="7">
    <location>
        <begin position="138"/>
        <end position="158"/>
    </location>
</feature>
<evidence type="ECO:0000313" key="9">
    <source>
        <dbReference type="EMBL" id="RSD13166.1"/>
    </source>
</evidence>
<comment type="caution">
    <text evidence="9">The sequence shown here is derived from an EMBL/GenBank/DDBJ whole genome shotgun (WGS) entry which is preliminary data.</text>
</comment>
<evidence type="ECO:0000256" key="3">
    <source>
        <dbReference type="ARBA" id="ARBA00022475"/>
    </source>
</evidence>
<dbReference type="SUPFAM" id="SSF103473">
    <property type="entry name" value="MFS general substrate transporter"/>
    <property type="match status" value="1"/>
</dbReference>
<dbReference type="EMBL" id="RSEC01000058">
    <property type="protein sequence ID" value="RSD13166.1"/>
    <property type="molecule type" value="Genomic_DNA"/>
</dbReference>
<organism evidence="9 10">
    <name type="scientific">Amycolatopsis eburnea</name>
    <dbReference type="NCBI Taxonomy" id="2267691"/>
    <lineage>
        <taxon>Bacteria</taxon>
        <taxon>Bacillati</taxon>
        <taxon>Actinomycetota</taxon>
        <taxon>Actinomycetes</taxon>
        <taxon>Pseudonocardiales</taxon>
        <taxon>Pseudonocardiaceae</taxon>
        <taxon>Amycolatopsis</taxon>
    </lineage>
</organism>
<evidence type="ECO:0000256" key="4">
    <source>
        <dbReference type="ARBA" id="ARBA00022692"/>
    </source>
</evidence>
<dbReference type="InterPro" id="IPR020846">
    <property type="entry name" value="MFS_dom"/>
</dbReference>
<feature type="transmembrane region" description="Helical" evidence="7">
    <location>
        <begin position="329"/>
        <end position="349"/>
    </location>
</feature>
<feature type="transmembrane region" description="Helical" evidence="7">
    <location>
        <begin position="305"/>
        <end position="322"/>
    </location>
</feature>
<keyword evidence="4 7" id="KW-0812">Transmembrane</keyword>
<feature type="transmembrane region" description="Helical" evidence="7">
    <location>
        <begin position="105"/>
        <end position="131"/>
    </location>
</feature>
<gene>
    <name evidence="9" type="ORF">EIY87_25740</name>
</gene>
<proteinExistence type="predicted"/>
<feature type="transmembrane region" description="Helical" evidence="7">
    <location>
        <begin position="483"/>
        <end position="502"/>
    </location>
</feature>
<sequence length="524" mass="54373">MSTATKSVRSPAMILAVLCVCVVVINMDTMIVTVALPELVDQLHASTVDLQWVSDAFNLVFAALVIAAGSLSDRFGRRGALVFGLAVFTLASGLGAYASTAGELIAARAVMGLGAAFIYPTTLSILTTVFVERKARAAAIGIWGACSGIGMVLGPLAGGALLQAFWWGSIFLVMAPIGLIALGLTAAFVPTSRDPETPALDKSGLLLSCLAFGILVYTIIEAPASGWDSARVIAGFAAAVVLFVSLYVREIKARTPMLDVRLFRDARFSAACGAMTIATFTLMGLTFLLTLYLQFLKLYSPLETGLRFIPVAVGMVIGSILGGKLAVQWGSRIVITAGLGVLTLLFVWFTGESNDTSAAVLALQMTLIGVGLGTVGVPATDAIMRVVPAAKASVGSAMNDATRLLGGTLGIAIVGSLFQSLYTHHLIGEAVPGLPPESLTKAQDSIGNAITEAARYTAEGQPALADRLIGAAQSSFYDGFHTASWTLAGLAAAMVVVAWFWLPAEKPEQPAAAEPAVEPSDAEA</sequence>
<feature type="transmembrane region" description="Helical" evidence="7">
    <location>
        <begin position="232"/>
        <end position="248"/>
    </location>
</feature>
<dbReference type="CDD" id="cd17321">
    <property type="entry name" value="MFS_MMR_MDR_like"/>
    <property type="match status" value="1"/>
</dbReference>
<feature type="domain" description="Major facilitator superfamily (MFS) profile" evidence="8">
    <location>
        <begin position="14"/>
        <end position="506"/>
    </location>
</feature>
<dbReference type="GO" id="GO:0005886">
    <property type="term" value="C:plasma membrane"/>
    <property type="evidence" value="ECO:0007669"/>
    <property type="project" value="UniProtKB-SubCell"/>
</dbReference>
<accession>A0A427T2L5</accession>
<dbReference type="PROSITE" id="PS50850">
    <property type="entry name" value="MFS"/>
    <property type="match status" value="1"/>
</dbReference>
<evidence type="ECO:0000259" key="8">
    <source>
        <dbReference type="PROSITE" id="PS50850"/>
    </source>
</evidence>
<feature type="transmembrane region" description="Helical" evidence="7">
    <location>
        <begin position="203"/>
        <end position="220"/>
    </location>
</feature>
<dbReference type="PRINTS" id="PR01036">
    <property type="entry name" value="TCRTETB"/>
</dbReference>
<evidence type="ECO:0000256" key="5">
    <source>
        <dbReference type="ARBA" id="ARBA00022989"/>
    </source>
</evidence>
<feature type="transmembrane region" description="Helical" evidence="7">
    <location>
        <begin position="56"/>
        <end position="72"/>
    </location>
</feature>
<feature type="transmembrane region" description="Helical" evidence="7">
    <location>
        <begin position="164"/>
        <end position="191"/>
    </location>
</feature>
<feature type="transmembrane region" description="Helical" evidence="7">
    <location>
        <begin position="361"/>
        <end position="383"/>
    </location>
</feature>
<dbReference type="PANTHER" id="PTHR42718">
    <property type="entry name" value="MAJOR FACILITATOR SUPERFAMILY MULTIDRUG TRANSPORTER MFSC"/>
    <property type="match status" value="1"/>
</dbReference>
<dbReference type="Proteomes" id="UP000267081">
    <property type="component" value="Unassembled WGS sequence"/>
</dbReference>
<evidence type="ECO:0000313" key="10">
    <source>
        <dbReference type="Proteomes" id="UP000267081"/>
    </source>
</evidence>
<protein>
    <submittedName>
        <fullName evidence="9">DHA2 family efflux MFS transporter permease subunit</fullName>
    </submittedName>
</protein>
<dbReference type="Pfam" id="PF07690">
    <property type="entry name" value="MFS_1"/>
    <property type="match status" value="1"/>
</dbReference>
<feature type="transmembrane region" description="Helical" evidence="7">
    <location>
        <begin position="12"/>
        <end position="36"/>
    </location>
</feature>
<dbReference type="Gene3D" id="1.20.1250.20">
    <property type="entry name" value="MFS general substrate transporter like domains"/>
    <property type="match status" value="1"/>
</dbReference>
<keyword evidence="10" id="KW-1185">Reference proteome</keyword>
<evidence type="ECO:0000256" key="7">
    <source>
        <dbReference type="SAM" id="Phobius"/>
    </source>
</evidence>
<keyword evidence="5 7" id="KW-1133">Transmembrane helix</keyword>
<dbReference type="PANTHER" id="PTHR42718:SF42">
    <property type="entry name" value="EXPORT PROTEIN"/>
    <property type="match status" value="1"/>
</dbReference>
<feature type="transmembrane region" description="Helical" evidence="7">
    <location>
        <begin position="268"/>
        <end position="293"/>
    </location>
</feature>
<keyword evidence="3" id="KW-1003">Cell membrane</keyword>
<dbReference type="Gene3D" id="1.20.1720.10">
    <property type="entry name" value="Multidrug resistance protein D"/>
    <property type="match status" value="1"/>
</dbReference>
<evidence type="ECO:0000256" key="1">
    <source>
        <dbReference type="ARBA" id="ARBA00004651"/>
    </source>
</evidence>
<keyword evidence="6 7" id="KW-0472">Membrane</keyword>
<dbReference type="NCBIfam" id="TIGR00711">
    <property type="entry name" value="efflux_EmrB"/>
    <property type="match status" value="1"/>
</dbReference>
<dbReference type="InterPro" id="IPR011701">
    <property type="entry name" value="MFS"/>
</dbReference>
<comment type="subcellular location">
    <subcellularLocation>
        <location evidence="1">Cell membrane</location>
        <topology evidence="1">Multi-pass membrane protein</topology>
    </subcellularLocation>
</comment>
<dbReference type="GO" id="GO:0022857">
    <property type="term" value="F:transmembrane transporter activity"/>
    <property type="evidence" value="ECO:0007669"/>
    <property type="project" value="InterPro"/>
</dbReference>
<feature type="transmembrane region" description="Helical" evidence="7">
    <location>
        <begin position="79"/>
        <end position="99"/>
    </location>
</feature>
<evidence type="ECO:0000256" key="2">
    <source>
        <dbReference type="ARBA" id="ARBA00022448"/>
    </source>
</evidence>